<evidence type="ECO:0000256" key="1">
    <source>
        <dbReference type="ARBA" id="ARBA00005228"/>
    </source>
</evidence>
<feature type="compositionally biased region" description="Basic and acidic residues" evidence="5">
    <location>
        <begin position="632"/>
        <end position="641"/>
    </location>
</feature>
<sequence length="2250" mass="243899">MAILAQFRPLSFTRVFHHRGAVDPQQRRTVASRSRFSTEVFHRKNKRMQKSHAETRFRERTCGTFLGRFSWMTTQKRGLCCARHFGLQCRGEEPGAGENARGGAARRERKRGKGCDATPRERQSGCAQSGGTIEKTTEREMESETEGSATGRCLFGPQPLFEASMLGPATRDRVSLLRQDSTEEMNSLFSLPKSPFPSEEDFLLSSTDPWRHLENEAAFGRLLVPSAEPPVLPPRPTDVQRTAEDTEKTSSGAEGHDFQKLAAVSNSAQRRDVAPVGDLTRQGTRTRPERGSDDRGGAGSQELLVPSLRRYLAFTNTECASAIAFIEDTLSALVIAATSSEDREDTPRLCHAAPPLSVSSPLSPSVPTTEGARAPPRSPSQPPSVGEKLEHRRRLLEAFYGKSAAEIARDQAIAVLTLSRHSRLEEACSLASSAVPGHPLAAALPPKRREEEGRKGRKTHGGKSREEERQEEENTWYNEAVVRHVEAAAQAGEVAESLSVEILEGGIAYYERRSPFHPGYPLICRRKLPGRPETDTGEAPPSERRSPRENRDPSESPPAQATGSRWAVWGDECYNSLEFQKGGRPTSADRGESSPSGPSYPRSLRHSSAPSCSGGHGVTARGANTRGSGGRRASEEEEGRRKGSCSEVALEQRQERPALLTLADVLRLERHERRKLRETRAEQESSDNMFSCPLLLEPPGVWTALDVLQGEEQLIDVGWLTTRAKQERRPGAFSEDRTSEKDEEKAKGTPHETRGGECRIGALKVFEEASLLGYTRCLDSSDRYTLHFKDLLSAPRFPGSFSGSSVNRLSLPSRAVAKSHAVCGQTGEAKRPLRRFLSSSSPWEYEELPGVSLGFVKDFEFFPVGEPSEILELSLRRRGLSLVQDQKCERETTEPGNEEEKAGAPVGASCHPRLVGCMYTSVDRRTGRAHMLRRILLIVHPPCESSSSSSSLSPLSLGPPHAPCCPSLALGKPRRNAETLERHSGPRLELLRDEVVLDLSDDARWGAMHLALGKTADGRFFTICATSRSRTATWILSASQALENPRPVLDGRTHFYTTRGRHLLLFDVSQHNALSAFSLPLAAVLGRKAGDFIRELPSPSPASLTPVDLSAPASSAASRQAPASHRACSDSSSDPRTKRFIPLTSSSQCASSCSPPDRESSLSASASALRACGSTANTEETEAKEVLRARPLFHFPSFIFTDLDSTADGIAVYGLRPPSLPVVFAVDFCDPPKTDPQVSLSSPPLDSRFASSPASEICSSSPALSALSPSPSALCPRSSFPQPPGFFPFGPSAAPASVPLFTQIPLSMLASSSGVGILQPGVNDQFSALRFSLQSPFEPFLQCSLDLRTKCIRVQRLHAVDRDLLRKAASAFLRFFPSLASSASRGRLAESACRSSALSSSWSVSHGPRSSTGSYSESPLPSESSSASPAWIPPPLSSSSSLSSSAWCFSSSDHAFSGTSVCAPFGVSPSLAPSIAASEAKAESPFSRDKPRNDAAGLSECESAEKRRHPTEAQAASGDFQFAEGRAVDDKAGRRTPSREQSELGNVEVVSFPSRDGKCLIPVTLLLPSEHAAVGVARALSSEAKKRATLEAKSPREACRQVANQGRSDRRTLPQMENRASGTPSFTVSIAPFSSRFASLSSPSPSASLSSSSFTSSTESGSAGSLSSRTVSCVCSPLTSSTAGDFAFRFWSSSPLLVLAYGAYKRPMAVSFSPMHLVLLSLGWRVAFVHCRGEGAAEGETRDNGRGLRKHQTVDDLEDAINGFVALNVAERKSIFLKTSSAGGILGGAFLAFQKMRHQVHGVVLQHGFFDVLSAMQHGRGSEEAMERGSEHDTKGDNNGRQEQRSEESYDALRALEEEEWGNPNRRGTETDEEGEERRAHLANLLSFSPYSNFHPPRGFVASLAEGYDNSLADDCKRSLRFCRGPCFFSRDACPCAPRLSRLSEKSASAQQAKNEMRRERPATRKATAPRGGDGRGEDKTRNPKRERLGAANGENGALLGGSGQMLYGEEADTDTGMDCDSTETRQRAKDGAFSAKQASGEGDRYGAGEFPALFLSTSLGDSLVRPWHSAKLLGKVETMRRLGRKRRVSLRFGSDAESDRPCEALFRKESCAGDWAGKSGVARPDRRPGDRARDASAEAPVKEADRCTEDATRVLGAAVRARREERVAIWKRTNGSHSRGEGRASGEMEALDGVDRCAKEKLTPRDFVLFKLGGDAEGHSGSANSLHQFRGDAEELCFFYHVLQMNGGV</sequence>
<comment type="similarity">
    <text evidence="1">Belongs to the peptidase S9A family.</text>
</comment>
<evidence type="ECO:0000256" key="4">
    <source>
        <dbReference type="ARBA" id="ARBA00045448"/>
    </source>
</evidence>
<evidence type="ECO:0000313" key="7">
    <source>
        <dbReference type="EMBL" id="CEL70428.1"/>
    </source>
</evidence>
<evidence type="ECO:0000259" key="6">
    <source>
        <dbReference type="Pfam" id="PF00326"/>
    </source>
</evidence>
<dbReference type="Pfam" id="PF00326">
    <property type="entry name" value="Peptidase_S9"/>
    <property type="match status" value="1"/>
</dbReference>
<gene>
    <name evidence="7" type="ORF">BN1204_061100</name>
</gene>
<feature type="region of interest" description="Disordered" evidence="5">
    <location>
        <begin position="340"/>
        <end position="389"/>
    </location>
</feature>
<feature type="region of interest" description="Disordered" evidence="5">
    <location>
        <begin position="1820"/>
        <end position="1878"/>
    </location>
</feature>
<comment type="function">
    <text evidence="4">Serine peptidase whose precise substrate specificity remains unclear. Does not cleave peptides after a arginine or lysine residue. Regulates trans-Golgi network morphology and sorting by regulating the membrane binding of the AP-1 complex. May play a role in the regulation of synaptic vesicle exocytosis.</text>
</comment>
<reference evidence="7" key="1">
    <citation type="journal article" date="2015" name="PLoS ONE">
        <title>Comprehensive Evaluation of Toxoplasma gondii VEG and Neospora caninum LIV Genomes with Tachyzoite Stage Transcriptome and Proteome Defines Novel Transcript Features.</title>
        <authorList>
            <person name="Ramaprasad A."/>
            <person name="Mourier T."/>
            <person name="Naeem R."/>
            <person name="Malas T.B."/>
            <person name="Moussa E."/>
            <person name="Panigrahi A."/>
            <person name="Vermont S.J."/>
            <person name="Otto T.D."/>
            <person name="Wastling J."/>
            <person name="Pain A."/>
        </authorList>
    </citation>
    <scope>NUCLEOTIDE SEQUENCE</scope>
    <source>
        <strain evidence="7">Liverpool</strain>
    </source>
</reference>
<feature type="region of interest" description="Disordered" evidence="5">
    <location>
        <begin position="1588"/>
        <end position="1624"/>
    </location>
</feature>
<feature type="region of interest" description="Disordered" evidence="5">
    <location>
        <begin position="726"/>
        <end position="754"/>
    </location>
</feature>
<feature type="compositionally biased region" description="Low complexity" evidence="5">
    <location>
        <begin position="354"/>
        <end position="375"/>
    </location>
</feature>
<feature type="region of interest" description="Disordered" evidence="5">
    <location>
        <begin position="1101"/>
        <end position="1137"/>
    </location>
</feature>
<feature type="region of interest" description="Disordered" evidence="5">
    <location>
        <begin position="2118"/>
        <end position="2146"/>
    </location>
</feature>
<dbReference type="GO" id="GO:0008236">
    <property type="term" value="F:serine-type peptidase activity"/>
    <property type="evidence" value="ECO:0007669"/>
    <property type="project" value="InterPro"/>
</dbReference>
<feature type="compositionally biased region" description="Basic and acidic residues" evidence="5">
    <location>
        <begin position="2124"/>
        <end position="2146"/>
    </location>
</feature>
<dbReference type="PANTHER" id="PTHR11757">
    <property type="entry name" value="PROTEASE FAMILY S9A OLIGOPEPTIDASE"/>
    <property type="match status" value="1"/>
</dbReference>
<dbReference type="PANTHER" id="PTHR11757:SF19">
    <property type="entry name" value="PROLYL ENDOPEPTIDASE-LIKE"/>
    <property type="match status" value="1"/>
</dbReference>
<feature type="compositionally biased region" description="Low complexity" evidence="5">
    <location>
        <begin position="1110"/>
        <end position="1126"/>
    </location>
</feature>
<name>A0A0F7UKE0_NEOCL</name>
<feature type="compositionally biased region" description="Basic and acidic residues" evidence="5">
    <location>
        <begin position="1820"/>
        <end position="1848"/>
    </location>
</feature>
<dbReference type="InterPro" id="IPR051543">
    <property type="entry name" value="Serine_Peptidase_S9A"/>
</dbReference>
<feature type="compositionally biased region" description="Basic and acidic residues" evidence="5">
    <location>
        <begin position="1588"/>
        <end position="1599"/>
    </location>
</feature>
<feature type="compositionally biased region" description="Basic and acidic residues" evidence="5">
    <location>
        <begin position="1526"/>
        <end position="1542"/>
    </location>
</feature>
<feature type="compositionally biased region" description="Basic and acidic residues" evidence="5">
    <location>
        <begin position="886"/>
        <end position="902"/>
    </location>
</feature>
<feature type="compositionally biased region" description="Basic and acidic residues" evidence="5">
    <location>
        <begin position="286"/>
        <end position="296"/>
    </location>
</feature>
<feature type="compositionally biased region" description="Basic and acidic residues" evidence="5">
    <location>
        <begin position="241"/>
        <end position="259"/>
    </location>
</feature>
<feature type="region of interest" description="Disordered" evidence="5">
    <location>
        <begin position="885"/>
        <end position="905"/>
    </location>
</feature>
<dbReference type="EMBL" id="LN714487">
    <property type="protein sequence ID" value="CEL70428.1"/>
    <property type="molecule type" value="Genomic_DNA"/>
</dbReference>
<feature type="compositionally biased region" description="Basic and acidic residues" evidence="5">
    <location>
        <begin position="1973"/>
        <end position="1989"/>
    </location>
</feature>
<feature type="compositionally biased region" description="Basic and acidic residues" evidence="5">
    <location>
        <begin position="1480"/>
        <end position="1493"/>
    </location>
</feature>
<feature type="region of interest" description="Disordered" evidence="5">
    <location>
        <begin position="1479"/>
        <end position="1542"/>
    </location>
</feature>
<feature type="compositionally biased region" description="Pro residues" evidence="5">
    <location>
        <begin position="227"/>
        <end position="236"/>
    </location>
</feature>
<feature type="compositionally biased region" description="Basic and acidic residues" evidence="5">
    <location>
        <begin position="541"/>
        <end position="554"/>
    </location>
</feature>
<evidence type="ECO:0000256" key="2">
    <source>
        <dbReference type="ARBA" id="ARBA00039290"/>
    </source>
</evidence>
<evidence type="ECO:0000256" key="5">
    <source>
        <dbReference type="SAM" id="MobiDB-lite"/>
    </source>
</evidence>
<protein>
    <recommendedName>
        <fullName evidence="2">Prolyl endopeptidase-like</fullName>
    </recommendedName>
    <alternativeName>
        <fullName evidence="3">Prolylendopeptidase-like</fullName>
    </alternativeName>
</protein>
<dbReference type="GO" id="GO:0006508">
    <property type="term" value="P:proteolysis"/>
    <property type="evidence" value="ECO:0007669"/>
    <property type="project" value="InterPro"/>
</dbReference>
<feature type="region of interest" description="Disordered" evidence="5">
    <location>
        <begin position="436"/>
        <end position="474"/>
    </location>
</feature>
<proteinExistence type="inferred from homology"/>
<feature type="region of interest" description="Disordered" evidence="5">
    <location>
        <begin position="1941"/>
        <end position="2044"/>
    </location>
</feature>
<feature type="domain" description="Peptidase S9 prolyl oligopeptidase catalytic" evidence="6">
    <location>
        <begin position="1711"/>
        <end position="1837"/>
    </location>
</feature>
<evidence type="ECO:0000256" key="3">
    <source>
        <dbReference type="ARBA" id="ARBA00042165"/>
    </source>
</evidence>
<feature type="region of interest" description="Disordered" evidence="5">
    <location>
        <begin position="225"/>
        <end position="301"/>
    </location>
</feature>
<feature type="region of interest" description="Disordered" evidence="5">
    <location>
        <begin position="578"/>
        <end position="650"/>
    </location>
</feature>
<dbReference type="Gene3D" id="3.40.50.1820">
    <property type="entry name" value="alpha/beta hydrolase"/>
    <property type="match status" value="1"/>
</dbReference>
<feature type="region of interest" description="Disordered" evidence="5">
    <location>
        <begin position="1400"/>
        <end position="1431"/>
    </location>
</feature>
<dbReference type="InterPro" id="IPR029058">
    <property type="entry name" value="AB_hydrolase_fold"/>
</dbReference>
<feature type="region of interest" description="Disordered" evidence="5">
    <location>
        <begin position="91"/>
        <end position="153"/>
    </location>
</feature>
<feature type="compositionally biased region" description="Low complexity" evidence="5">
    <location>
        <begin position="1414"/>
        <end position="1430"/>
    </location>
</feature>
<accession>A0A0F7UKE0</accession>
<dbReference type="SUPFAM" id="SSF53474">
    <property type="entry name" value="alpha/beta-Hydrolases"/>
    <property type="match status" value="1"/>
</dbReference>
<organism evidence="7">
    <name type="scientific">Neospora caninum (strain Liverpool)</name>
    <dbReference type="NCBI Taxonomy" id="572307"/>
    <lineage>
        <taxon>Eukaryota</taxon>
        <taxon>Sar</taxon>
        <taxon>Alveolata</taxon>
        <taxon>Apicomplexa</taxon>
        <taxon>Conoidasida</taxon>
        <taxon>Coccidia</taxon>
        <taxon>Eucoccidiorida</taxon>
        <taxon>Eimeriorina</taxon>
        <taxon>Sarcocystidae</taxon>
        <taxon>Neospora</taxon>
    </lineage>
</organism>
<dbReference type="InterPro" id="IPR001375">
    <property type="entry name" value="Peptidase_S9_cat"/>
</dbReference>
<feature type="compositionally biased region" description="Acidic residues" evidence="5">
    <location>
        <begin position="2010"/>
        <end position="2022"/>
    </location>
</feature>
<feature type="region of interest" description="Disordered" evidence="5">
    <location>
        <begin position="525"/>
        <end position="565"/>
    </location>
</feature>